<dbReference type="AlphaFoldDB" id="A0AA39MFU2"/>
<evidence type="ECO:0000313" key="3">
    <source>
        <dbReference type="Proteomes" id="UP001175226"/>
    </source>
</evidence>
<keyword evidence="1" id="KW-0812">Transmembrane</keyword>
<comment type="caution">
    <text evidence="2">The sequence shown here is derived from an EMBL/GenBank/DDBJ whole genome shotgun (WGS) entry which is preliminary data.</text>
</comment>
<evidence type="ECO:0000256" key="1">
    <source>
        <dbReference type="SAM" id="Phobius"/>
    </source>
</evidence>
<accession>A0AA39MFU2</accession>
<name>A0AA39MFU2_9AGAR</name>
<dbReference type="EMBL" id="JAUEPT010000099">
    <property type="protein sequence ID" value="KAK0432184.1"/>
    <property type="molecule type" value="Genomic_DNA"/>
</dbReference>
<keyword evidence="3" id="KW-1185">Reference proteome</keyword>
<proteinExistence type="predicted"/>
<evidence type="ECO:0000313" key="2">
    <source>
        <dbReference type="EMBL" id="KAK0432184.1"/>
    </source>
</evidence>
<dbReference type="Proteomes" id="UP001175226">
    <property type="component" value="Unassembled WGS sequence"/>
</dbReference>
<protein>
    <submittedName>
        <fullName evidence="2">Uncharacterized protein</fullName>
    </submittedName>
</protein>
<feature type="transmembrane region" description="Helical" evidence="1">
    <location>
        <begin position="49"/>
        <end position="67"/>
    </location>
</feature>
<keyword evidence="1" id="KW-0472">Membrane</keyword>
<organism evidence="2 3">
    <name type="scientific">Armillaria borealis</name>
    <dbReference type="NCBI Taxonomy" id="47425"/>
    <lineage>
        <taxon>Eukaryota</taxon>
        <taxon>Fungi</taxon>
        <taxon>Dikarya</taxon>
        <taxon>Basidiomycota</taxon>
        <taxon>Agaricomycotina</taxon>
        <taxon>Agaricomycetes</taxon>
        <taxon>Agaricomycetidae</taxon>
        <taxon>Agaricales</taxon>
        <taxon>Marasmiineae</taxon>
        <taxon>Physalacriaceae</taxon>
        <taxon>Armillaria</taxon>
    </lineage>
</organism>
<keyword evidence="1" id="KW-1133">Transmembrane helix</keyword>
<gene>
    <name evidence="2" type="ORF">EV421DRAFT_1742524</name>
</gene>
<reference evidence="2" key="1">
    <citation type="submission" date="2023-06" db="EMBL/GenBank/DDBJ databases">
        <authorList>
            <consortium name="Lawrence Berkeley National Laboratory"/>
            <person name="Ahrendt S."/>
            <person name="Sahu N."/>
            <person name="Indic B."/>
            <person name="Wong-Bajracharya J."/>
            <person name="Merenyi Z."/>
            <person name="Ke H.-M."/>
            <person name="Monk M."/>
            <person name="Kocsube S."/>
            <person name="Drula E."/>
            <person name="Lipzen A."/>
            <person name="Balint B."/>
            <person name="Henrissat B."/>
            <person name="Andreopoulos B."/>
            <person name="Martin F.M."/>
            <person name="Harder C.B."/>
            <person name="Rigling D."/>
            <person name="Ford K.L."/>
            <person name="Foster G.D."/>
            <person name="Pangilinan J."/>
            <person name="Papanicolaou A."/>
            <person name="Barry K."/>
            <person name="LaButti K."/>
            <person name="Viragh M."/>
            <person name="Koriabine M."/>
            <person name="Yan M."/>
            <person name="Riley R."/>
            <person name="Champramary S."/>
            <person name="Plett K.L."/>
            <person name="Tsai I.J."/>
            <person name="Slot J."/>
            <person name="Sipos G."/>
            <person name="Plett J."/>
            <person name="Nagy L.G."/>
            <person name="Grigoriev I.V."/>
        </authorList>
    </citation>
    <scope>NUCLEOTIDE SEQUENCE</scope>
    <source>
        <strain evidence="2">FPL87.14</strain>
    </source>
</reference>
<feature type="transmembrane region" description="Helical" evidence="1">
    <location>
        <begin position="133"/>
        <end position="151"/>
    </location>
</feature>
<sequence>MNLPSTTIRPVRQNTEYIFLCSQSAGDLSSRDATVRYERTFTVRDDMGWILWATVLPLGMMFLSRLVSVCEGINTGAIMDTCHTFSHPNRIIKNKCKQQLFSVRPYRIIKELGEPNSKNRDTKGMNELARNKFGVGSILMEVMLTWTAFILSSSWDGHQYSVLIDTDPHAGFFFALFKP</sequence>